<keyword evidence="4" id="KW-0732">Signal</keyword>
<dbReference type="GO" id="GO:0016829">
    <property type="term" value="F:lyase activity"/>
    <property type="evidence" value="ECO:0007669"/>
    <property type="project" value="UniProtKB-KW"/>
</dbReference>
<dbReference type="InterPro" id="IPR011050">
    <property type="entry name" value="Pectin_lyase_fold/virulence"/>
</dbReference>
<dbReference type="SUPFAM" id="SSF51126">
    <property type="entry name" value="Pectin lyase-like"/>
    <property type="match status" value="1"/>
</dbReference>
<evidence type="ECO:0000256" key="1">
    <source>
        <dbReference type="ARBA" id="ARBA00022723"/>
    </source>
</evidence>
<evidence type="ECO:0000256" key="3">
    <source>
        <dbReference type="ARBA" id="ARBA00023239"/>
    </source>
</evidence>
<feature type="chain" id="PRO_5012703147" description="Pectate lyase domain-containing protein" evidence="4">
    <location>
        <begin position="36"/>
        <end position="701"/>
    </location>
</feature>
<protein>
    <recommendedName>
        <fullName evidence="5">Pectate lyase domain-containing protein</fullName>
    </recommendedName>
</protein>
<dbReference type="PANTHER" id="PTHR42970">
    <property type="entry name" value="PECTATE LYASE C-RELATED"/>
    <property type="match status" value="1"/>
</dbReference>
<evidence type="ECO:0000313" key="7">
    <source>
        <dbReference type="Proteomes" id="UP000184231"/>
    </source>
</evidence>
<dbReference type="InterPro" id="IPR052063">
    <property type="entry name" value="Polysaccharide_Lyase_1"/>
</dbReference>
<dbReference type="SMART" id="SM00656">
    <property type="entry name" value="Amb_all"/>
    <property type="match status" value="1"/>
</dbReference>
<accession>A0A1M6KJV8</accession>
<dbReference type="InterPro" id="IPR002022">
    <property type="entry name" value="Pec_lyase"/>
</dbReference>
<dbReference type="Proteomes" id="UP000184231">
    <property type="component" value="Unassembled WGS sequence"/>
</dbReference>
<sequence>MFKFKLISYLMKLNLPKLMSMLIFTAAVLLNFSCAKDSDLLVDYVVDDNNTAIEEDKEEEPQEVVIDLENAAITTKEDKPVTFNILNNTTSKGGGRRTYKSSRNPKYGELTIQKDSIALYSPLNDFNGTDDLELTLEVTNEDETTSEVVVTVDITIDAVTDVIQDTIVTTTDDPIVIEPLKNDTFNKESTVSITEISEPANGTAVLNNNNTITYTPKANTSGEDTFTYTTSITNVDETVNTEKGTIIVSKEAVTEVPPASGDMDYGPLKAFPTAFGGGANVTGGRGGRVIHVTNLNASGSGSLREAVEASGKRTIVFDVSGNINLGGAELRGNSDLTIAGQTAPKGGITFTNGTIKFSGKRNIIIRYMRGRPAEATSGEVKHGDAFIFSGCDDVILDHVSVSFGGDQATTLAAESSTHSSRRHTVQRSIFSDSYTGVLLGDSNAPFESTDDVSFIYNVVVDMPHRTPNVGGTGSFEVINNVIYNWRNRATNINQSAPHLNHIANYYKRGRSTEQNSVAANANKVQTSASALIYTRKNYYSGNVLKGLESENNEVIWSTFSGSNPVPSRYFVDTQFPLIGVPVPIMNATEAYSNVLADVGANKYIDDNGTVQLYLDEYDTIKIFNIKNDISTKVYRDYSSWRIPSLPTNKRANNYDTDGDGMADAWELANGLDPNNPDDAAADRNNDGYTNLEDFLNQVDFL</sequence>
<keyword evidence="3" id="KW-0456">Lyase</keyword>
<dbReference type="STRING" id="558155.SAMN04487911_12631"/>
<evidence type="ECO:0000256" key="2">
    <source>
        <dbReference type="ARBA" id="ARBA00023180"/>
    </source>
</evidence>
<dbReference type="GO" id="GO:0046872">
    <property type="term" value="F:metal ion binding"/>
    <property type="evidence" value="ECO:0007669"/>
    <property type="project" value="UniProtKB-KW"/>
</dbReference>
<dbReference type="PANTHER" id="PTHR42970:SF1">
    <property type="entry name" value="PECTATE LYASE C-RELATED"/>
    <property type="match status" value="1"/>
</dbReference>
<dbReference type="Gene3D" id="2.60.40.3440">
    <property type="match status" value="1"/>
</dbReference>
<evidence type="ECO:0000259" key="5">
    <source>
        <dbReference type="SMART" id="SM00656"/>
    </source>
</evidence>
<dbReference type="Pfam" id="PF17963">
    <property type="entry name" value="Big_9"/>
    <property type="match status" value="2"/>
</dbReference>
<keyword evidence="1" id="KW-0479">Metal-binding</keyword>
<dbReference type="Gene3D" id="2.160.20.10">
    <property type="entry name" value="Single-stranded right-handed beta-helix, Pectin lyase-like"/>
    <property type="match status" value="1"/>
</dbReference>
<gene>
    <name evidence="6" type="ORF">SAMN04487911_12631</name>
</gene>
<name>A0A1M6KJV8_9FLAO</name>
<keyword evidence="2" id="KW-0325">Glycoprotein</keyword>
<proteinExistence type="predicted"/>
<dbReference type="InterPro" id="IPR012334">
    <property type="entry name" value="Pectin_lyas_fold"/>
</dbReference>
<reference evidence="6 7" key="1">
    <citation type="submission" date="2016-11" db="EMBL/GenBank/DDBJ databases">
        <authorList>
            <person name="Jaros S."/>
            <person name="Januszkiewicz K."/>
            <person name="Wedrychowicz H."/>
        </authorList>
    </citation>
    <scope>NUCLEOTIDE SEQUENCE [LARGE SCALE GENOMIC DNA]</scope>
    <source>
        <strain evidence="6 7">CGMCC 1.8863</strain>
    </source>
</reference>
<feature type="domain" description="Pectate lyase" evidence="5">
    <location>
        <begin position="285"/>
        <end position="512"/>
    </location>
</feature>
<feature type="signal peptide" evidence="4">
    <location>
        <begin position="1"/>
        <end position="35"/>
    </location>
</feature>
<dbReference type="EMBL" id="FQYX01000026">
    <property type="protein sequence ID" value="SHJ59243.1"/>
    <property type="molecule type" value="Genomic_DNA"/>
</dbReference>
<keyword evidence="7" id="KW-1185">Reference proteome</keyword>
<evidence type="ECO:0000313" key="6">
    <source>
        <dbReference type="EMBL" id="SHJ59243.1"/>
    </source>
</evidence>
<evidence type="ECO:0000256" key="4">
    <source>
        <dbReference type="SAM" id="SignalP"/>
    </source>
</evidence>
<dbReference type="AlphaFoldDB" id="A0A1M6KJV8"/>
<organism evidence="6 7">
    <name type="scientific">Arenibacter nanhaiticus</name>
    <dbReference type="NCBI Taxonomy" id="558155"/>
    <lineage>
        <taxon>Bacteria</taxon>
        <taxon>Pseudomonadati</taxon>
        <taxon>Bacteroidota</taxon>
        <taxon>Flavobacteriia</taxon>
        <taxon>Flavobacteriales</taxon>
        <taxon>Flavobacteriaceae</taxon>
        <taxon>Arenibacter</taxon>
    </lineage>
</organism>